<protein>
    <submittedName>
        <fullName evidence="1">Uncharacterized protein</fullName>
    </submittedName>
</protein>
<name>A0A127PNG6_9BURK</name>
<gene>
    <name evidence="1" type="ORF">CAter282_1253</name>
</gene>
<accession>A0A127PNG6</accession>
<evidence type="ECO:0000313" key="2">
    <source>
        <dbReference type="Proteomes" id="UP000071778"/>
    </source>
</evidence>
<dbReference type="AlphaFoldDB" id="A0A127PNG6"/>
<dbReference type="Proteomes" id="UP000071778">
    <property type="component" value="Chromosome"/>
</dbReference>
<organism evidence="1 2">
    <name type="scientific">Collimonas arenae</name>
    <dbReference type="NCBI Taxonomy" id="279058"/>
    <lineage>
        <taxon>Bacteria</taxon>
        <taxon>Pseudomonadati</taxon>
        <taxon>Pseudomonadota</taxon>
        <taxon>Betaproteobacteria</taxon>
        <taxon>Burkholderiales</taxon>
        <taxon>Oxalobacteraceae</taxon>
        <taxon>Collimonas</taxon>
    </lineage>
</organism>
<sequence>MFKWCKFLLASSHCETTESVVHGASNSNVLQSVAILSLKQNMQR</sequence>
<dbReference type="EMBL" id="CP013235">
    <property type="protein sequence ID" value="AMP09045.1"/>
    <property type="molecule type" value="Genomic_DNA"/>
</dbReference>
<proteinExistence type="predicted"/>
<keyword evidence="2" id="KW-1185">Reference proteome</keyword>
<reference evidence="1 2" key="1">
    <citation type="submission" date="2015-11" db="EMBL/GenBank/DDBJ databases">
        <title>Exploring the genomic traits of fungus-feeding bacterial genus Collimonas.</title>
        <authorList>
            <person name="Song C."/>
            <person name="Schmidt R."/>
            <person name="de Jager V."/>
            <person name="Krzyzanowska D."/>
            <person name="Jongedijk E."/>
            <person name="Cankar K."/>
            <person name="Beekwilder J."/>
            <person name="van Veen A."/>
            <person name="de Boer W."/>
            <person name="van Veen J.A."/>
            <person name="Garbeva P."/>
        </authorList>
    </citation>
    <scope>NUCLEOTIDE SEQUENCE [LARGE SCALE GENOMIC DNA]</scope>
    <source>
        <strain evidence="1 2">Ter282</strain>
    </source>
</reference>
<evidence type="ECO:0000313" key="1">
    <source>
        <dbReference type="EMBL" id="AMP09045.1"/>
    </source>
</evidence>